<dbReference type="PROSITE" id="PS50977">
    <property type="entry name" value="HTH_TETR_2"/>
    <property type="match status" value="1"/>
</dbReference>
<dbReference type="KEGG" id="avn:Avin_42260"/>
<dbReference type="PRINTS" id="PR00455">
    <property type="entry name" value="HTHTETR"/>
</dbReference>
<dbReference type="GO" id="GO:0000976">
    <property type="term" value="F:transcription cis-regulatory region binding"/>
    <property type="evidence" value="ECO:0007669"/>
    <property type="project" value="TreeGrafter"/>
</dbReference>
<dbReference type="AlphaFoldDB" id="C1DF24"/>
<feature type="domain" description="HTH tetR-type" evidence="4">
    <location>
        <begin position="6"/>
        <end position="66"/>
    </location>
</feature>
<dbReference type="InterPro" id="IPR009057">
    <property type="entry name" value="Homeodomain-like_sf"/>
</dbReference>
<dbReference type="GO" id="GO:0003700">
    <property type="term" value="F:DNA-binding transcription factor activity"/>
    <property type="evidence" value="ECO:0007669"/>
    <property type="project" value="TreeGrafter"/>
</dbReference>
<dbReference type="PANTHER" id="PTHR30055:SF239">
    <property type="entry name" value="TRANSCRIPTIONAL REGULATORY PROTEIN"/>
    <property type="match status" value="1"/>
</dbReference>
<dbReference type="Gene3D" id="1.10.357.10">
    <property type="entry name" value="Tetracycline Repressor, domain 2"/>
    <property type="match status" value="1"/>
</dbReference>
<gene>
    <name evidence="5" type="ordered locus">Avin_42260</name>
</gene>
<protein>
    <submittedName>
        <fullName evidence="5">Bacterial regulatory protein, TetR family</fullName>
    </submittedName>
</protein>
<dbReference type="PANTHER" id="PTHR30055">
    <property type="entry name" value="HTH-TYPE TRANSCRIPTIONAL REGULATOR RUTR"/>
    <property type="match status" value="1"/>
</dbReference>
<evidence type="ECO:0000256" key="3">
    <source>
        <dbReference type="SAM" id="MobiDB-lite"/>
    </source>
</evidence>
<evidence type="ECO:0000313" key="5">
    <source>
        <dbReference type="EMBL" id="ACO80353.1"/>
    </source>
</evidence>
<sequence>MSARHPLTREDWIRASQRMLVKGGIDSVRVDTLAKELDITRGSFYYHFKSRGELLESILSDWRARATESVIQQLRNTRNSPREQLQRLLELPLHGNTAREAASTEIGIRGWARRDPQARQAIDEVDSHRLSYIEGLLIQLGCNETEARDRAWLIYAYQQSLSQVQAGADPEEKAQRSARLLDILLPPPRPEQEKDGTA</sequence>
<dbReference type="InterPro" id="IPR001647">
    <property type="entry name" value="HTH_TetR"/>
</dbReference>
<keyword evidence="6" id="KW-1185">Reference proteome</keyword>
<accession>C1DF24</accession>
<evidence type="ECO:0000259" key="4">
    <source>
        <dbReference type="PROSITE" id="PS50977"/>
    </source>
</evidence>
<evidence type="ECO:0000256" key="2">
    <source>
        <dbReference type="PROSITE-ProRule" id="PRU00335"/>
    </source>
</evidence>
<dbReference type="InterPro" id="IPR050109">
    <property type="entry name" value="HTH-type_TetR-like_transc_reg"/>
</dbReference>
<dbReference type="EnsemblBacteria" id="ACO80353">
    <property type="protein sequence ID" value="ACO80353"/>
    <property type="gene ID" value="Avin_42260"/>
</dbReference>
<dbReference type="RefSeq" id="WP_012702721.1">
    <property type="nucleotide sequence ID" value="NC_012560.1"/>
</dbReference>
<feature type="DNA-binding region" description="H-T-H motif" evidence="2">
    <location>
        <begin position="29"/>
        <end position="48"/>
    </location>
</feature>
<evidence type="ECO:0000256" key="1">
    <source>
        <dbReference type="ARBA" id="ARBA00023125"/>
    </source>
</evidence>
<dbReference type="Proteomes" id="UP000002424">
    <property type="component" value="Chromosome"/>
</dbReference>
<dbReference type="OrthoDB" id="4541465at2"/>
<dbReference type="HOGENOM" id="CLU_095332_0_2_6"/>
<proteinExistence type="predicted"/>
<dbReference type="GeneID" id="88187139"/>
<name>C1DF24_AZOVD</name>
<keyword evidence="1 2" id="KW-0238">DNA-binding</keyword>
<dbReference type="STRING" id="322710.Avin_42260"/>
<reference evidence="5 6" key="1">
    <citation type="journal article" date="2009" name="J. Bacteriol.">
        <title>Genome sequence of Azotobacter vinelandii, an obligate aerobe specialized to support diverse anaerobic metabolic processes.</title>
        <authorList>
            <person name="Setubal J.C."/>
            <person name="dos Santos P."/>
            <person name="Goldman B.S."/>
            <person name="Ertesvag H."/>
            <person name="Espin G."/>
            <person name="Rubio L.M."/>
            <person name="Valla S."/>
            <person name="Almeida N.F."/>
            <person name="Balasubramanian D."/>
            <person name="Cromes L."/>
            <person name="Curatti L."/>
            <person name="Du Z."/>
            <person name="Godsy E."/>
            <person name="Goodner B."/>
            <person name="Hellner-Burris K."/>
            <person name="Hernandez J.A."/>
            <person name="Houmiel K."/>
            <person name="Imperial J."/>
            <person name="Kennedy C."/>
            <person name="Larson T.J."/>
            <person name="Latreille P."/>
            <person name="Ligon L.S."/>
            <person name="Lu J."/>
            <person name="Maerk M."/>
            <person name="Miller N.M."/>
            <person name="Norton S."/>
            <person name="O'Carroll I.P."/>
            <person name="Paulsen I."/>
            <person name="Raulfs E.C."/>
            <person name="Roemer R."/>
            <person name="Rosser J."/>
            <person name="Segura D."/>
            <person name="Slater S."/>
            <person name="Stricklin S.L."/>
            <person name="Studholme D.J."/>
            <person name="Sun J."/>
            <person name="Viana C.J."/>
            <person name="Wallin E."/>
            <person name="Wang B."/>
            <person name="Wheeler C."/>
            <person name="Zhu H."/>
            <person name="Dean D.R."/>
            <person name="Dixon R."/>
            <person name="Wood D."/>
        </authorList>
    </citation>
    <scope>NUCLEOTIDE SEQUENCE [LARGE SCALE GENOMIC DNA]</scope>
    <source>
        <strain evidence="6">DJ / ATCC BAA-1303</strain>
    </source>
</reference>
<dbReference type="SUPFAM" id="SSF46689">
    <property type="entry name" value="Homeodomain-like"/>
    <property type="match status" value="1"/>
</dbReference>
<dbReference type="Pfam" id="PF00440">
    <property type="entry name" value="TetR_N"/>
    <property type="match status" value="1"/>
</dbReference>
<dbReference type="eggNOG" id="COG1309">
    <property type="taxonomic scope" value="Bacteria"/>
</dbReference>
<organism evidence="5 6">
    <name type="scientific">Azotobacter vinelandii (strain DJ / ATCC BAA-1303)</name>
    <dbReference type="NCBI Taxonomy" id="322710"/>
    <lineage>
        <taxon>Bacteria</taxon>
        <taxon>Pseudomonadati</taxon>
        <taxon>Pseudomonadota</taxon>
        <taxon>Gammaproteobacteria</taxon>
        <taxon>Pseudomonadales</taxon>
        <taxon>Pseudomonadaceae</taxon>
        <taxon>Azotobacter</taxon>
    </lineage>
</organism>
<feature type="region of interest" description="Disordered" evidence="3">
    <location>
        <begin position="165"/>
        <end position="198"/>
    </location>
</feature>
<dbReference type="EMBL" id="CP001157">
    <property type="protein sequence ID" value="ACO80353.1"/>
    <property type="molecule type" value="Genomic_DNA"/>
</dbReference>
<evidence type="ECO:0000313" key="6">
    <source>
        <dbReference type="Proteomes" id="UP000002424"/>
    </source>
</evidence>